<feature type="transmembrane region" description="Helical" evidence="1">
    <location>
        <begin position="69"/>
        <end position="89"/>
    </location>
</feature>
<dbReference type="Proteomes" id="UP000292408">
    <property type="component" value="Unassembled WGS sequence"/>
</dbReference>
<dbReference type="OrthoDB" id="5197832at2"/>
<dbReference type="KEGG" id="malk:MalAC0309_1709"/>
<feature type="transmembrane region" description="Helical" evidence="1">
    <location>
        <begin position="6"/>
        <end position="26"/>
    </location>
</feature>
<accession>A0A0U5BVS2</accession>
<reference evidence="3" key="5">
    <citation type="submission" date="2019-02" db="EMBL/GenBank/DDBJ databases">
        <authorList>
            <person name="Whitman W."/>
            <person name="Huntemann M."/>
            <person name="Clum A."/>
            <person name="Pillay M."/>
            <person name="Palaniappan K."/>
            <person name="Varghese N."/>
            <person name="Mikhailova N."/>
            <person name="Stamatis D."/>
            <person name="Reddy T."/>
            <person name="Daum C."/>
            <person name="Shapiro N."/>
            <person name="Ivanova N."/>
            <person name="Kyrpides N."/>
            <person name="Woyke T."/>
        </authorList>
    </citation>
    <scope>NUCLEOTIDE SEQUENCE</scope>
    <source>
        <strain evidence="3">AC4r</strain>
    </source>
</reference>
<dbReference type="EMBL" id="AP017315">
    <property type="protein sequence ID" value="BAU32557.1"/>
    <property type="molecule type" value="Genomic_DNA"/>
</dbReference>
<keyword evidence="1" id="KW-0812">Transmembrane</keyword>
<evidence type="ECO:0000313" key="5">
    <source>
        <dbReference type="Proteomes" id="UP000292408"/>
    </source>
</evidence>
<reference evidence="2 4" key="4">
    <citation type="submission" date="2016-01" db="EMBL/GenBank/DDBJ databases">
        <title>Microcella alkaliphila JAM AC0309 whole genome shotgun sequence.</title>
        <authorList>
            <person name="Kurata A."/>
            <person name="Hirose Y."/>
            <person name="Kishimoto N."/>
            <person name="Kobayashi T."/>
        </authorList>
    </citation>
    <scope>NUCLEOTIDE SEQUENCE [LARGE SCALE GENOMIC DNA]</scope>
    <source>
        <strain evidence="2 4">JAM AC0309</strain>
    </source>
</reference>
<organism evidence="2 4">
    <name type="scientific">Microcella alkaliphila</name>
    <dbReference type="NCBI Taxonomy" id="279828"/>
    <lineage>
        <taxon>Bacteria</taxon>
        <taxon>Bacillati</taxon>
        <taxon>Actinomycetota</taxon>
        <taxon>Actinomycetes</taxon>
        <taxon>Micrococcales</taxon>
        <taxon>Microbacteriaceae</taxon>
        <taxon>Microcella</taxon>
    </lineage>
</organism>
<dbReference type="Proteomes" id="UP000218965">
    <property type="component" value="Chromosome"/>
</dbReference>
<keyword evidence="1" id="KW-0472">Membrane</keyword>
<protein>
    <recommendedName>
        <fullName evidence="6">Integral membrane protein</fullName>
    </recommendedName>
</protein>
<dbReference type="AlphaFoldDB" id="A0A0U5BVS2"/>
<dbReference type="RefSeq" id="WP_096421831.1">
    <property type="nucleotide sequence ID" value="NZ_AP017315.1"/>
</dbReference>
<evidence type="ECO:0000313" key="2">
    <source>
        <dbReference type="EMBL" id="BAU32557.1"/>
    </source>
</evidence>
<gene>
    <name evidence="3" type="ORF">EV140_0190</name>
    <name evidence="2" type="ORF">MalAC0309_1709</name>
</gene>
<evidence type="ECO:0008006" key="6">
    <source>
        <dbReference type="Google" id="ProtNLM"/>
    </source>
</evidence>
<name>A0A0U5BVS2_9MICO</name>
<keyword evidence="5" id="KW-1185">Reference proteome</keyword>
<evidence type="ECO:0000256" key="1">
    <source>
        <dbReference type="SAM" id="Phobius"/>
    </source>
</evidence>
<feature type="transmembrane region" description="Helical" evidence="1">
    <location>
        <begin position="94"/>
        <end position="113"/>
    </location>
</feature>
<proteinExistence type="predicted"/>
<evidence type="ECO:0000313" key="4">
    <source>
        <dbReference type="Proteomes" id="UP000218965"/>
    </source>
</evidence>
<reference evidence="4" key="3">
    <citation type="submission" date="2015-12" db="EMBL/GenBank/DDBJ databases">
        <authorList>
            <person name="Shamseldin A."/>
            <person name="Moawad H."/>
            <person name="Abd El-Rahim W.M."/>
            <person name="Sadowsky M.J."/>
        </authorList>
    </citation>
    <scope>NUCLEOTIDE SEQUENCE [LARGE SCALE GENOMIC DNA]</scope>
    <source>
        <strain evidence="4">JAM AC0309</strain>
    </source>
</reference>
<reference evidence="2" key="2">
    <citation type="submission" date="2015-12" db="EMBL/GenBank/DDBJ databases">
        <authorList>
            <consortium name="Microcella alkaliphila JAM AC0309 genome sequencing consortium"/>
            <person name="Kurata A."/>
            <person name="Hirose Y."/>
            <person name="Kishimoto N."/>
            <person name="Kobayashi T."/>
        </authorList>
    </citation>
    <scope>NUCLEOTIDE SEQUENCE</scope>
    <source>
        <strain evidence="2">JAM AC0309</strain>
    </source>
</reference>
<evidence type="ECO:0000313" key="3">
    <source>
        <dbReference type="EMBL" id="RZT63960.1"/>
    </source>
</evidence>
<reference evidence="3 5" key="1">
    <citation type="journal article" date="2015" name="Stand. Genomic Sci.">
        <title>Genomic Encyclopedia of Bacterial and Archaeal Type Strains, Phase III: the genomes of soil and plant-associated and newly described type strains.</title>
        <authorList>
            <person name="Whitman W.B."/>
            <person name="Woyke T."/>
            <person name="Klenk H.P."/>
            <person name="Zhou Y."/>
            <person name="Lilburn T.G."/>
            <person name="Beck B.J."/>
            <person name="De Vos P."/>
            <person name="Vandamme P."/>
            <person name="Eisen J.A."/>
            <person name="Garrity G."/>
            <person name="Hugenholtz P."/>
            <person name="Kyrpides N.C."/>
        </authorList>
    </citation>
    <scope>NUCLEOTIDE SEQUENCE [LARGE SCALE GENOMIC DNA]</scope>
    <source>
        <strain evidence="3 5">AC4r</strain>
    </source>
</reference>
<feature type="transmembrane region" description="Helical" evidence="1">
    <location>
        <begin position="33"/>
        <end position="57"/>
    </location>
</feature>
<keyword evidence="1" id="KW-1133">Transmembrane helix</keyword>
<sequence length="128" mass="13729">MIEWFSFVQIGVATLVGLIALVFGAMGRRPDDVTVLGSALVALLLIAQIVVGIVQPLVGNDPTGDIVEWWLYLIVALLLVVAGVVWALIDRTRWATIILGVVAVTVAVMVYRMNQIWFVQTVGGALGA</sequence>
<dbReference type="EMBL" id="SGXT01000011">
    <property type="protein sequence ID" value="RZT63960.1"/>
    <property type="molecule type" value="Genomic_DNA"/>
</dbReference>